<organism evidence="2 3">
    <name type="scientific">Acetobacterium fimetarium</name>
    <dbReference type="NCBI Taxonomy" id="52691"/>
    <lineage>
        <taxon>Bacteria</taxon>
        <taxon>Bacillati</taxon>
        <taxon>Bacillota</taxon>
        <taxon>Clostridia</taxon>
        <taxon>Eubacteriales</taxon>
        <taxon>Eubacteriaceae</taxon>
        <taxon>Acetobacterium</taxon>
    </lineage>
</organism>
<dbReference type="Pfam" id="PF13472">
    <property type="entry name" value="Lipase_GDSL_2"/>
    <property type="match status" value="1"/>
</dbReference>
<protein>
    <recommendedName>
        <fullName evidence="1">SGNH hydrolase-type esterase domain-containing protein</fullName>
    </recommendedName>
</protein>
<evidence type="ECO:0000313" key="3">
    <source>
        <dbReference type="Proteomes" id="UP000603234"/>
    </source>
</evidence>
<dbReference type="InterPro" id="IPR036514">
    <property type="entry name" value="SGNH_hydro_sf"/>
</dbReference>
<keyword evidence="3" id="KW-1185">Reference proteome</keyword>
<evidence type="ECO:0000259" key="1">
    <source>
        <dbReference type="Pfam" id="PF13472"/>
    </source>
</evidence>
<name>A0ABR6WRS1_9FIRM</name>
<feature type="domain" description="SGNH hydrolase-type esterase" evidence="1">
    <location>
        <begin position="5"/>
        <end position="175"/>
    </location>
</feature>
<dbReference type="Proteomes" id="UP000603234">
    <property type="component" value="Unassembled WGS sequence"/>
</dbReference>
<dbReference type="PANTHER" id="PTHR30383">
    <property type="entry name" value="THIOESTERASE 1/PROTEASE 1/LYSOPHOSPHOLIPASE L1"/>
    <property type="match status" value="1"/>
</dbReference>
<accession>A0ABR6WRS1</accession>
<dbReference type="InterPro" id="IPR051532">
    <property type="entry name" value="Ester_Hydrolysis_Enzymes"/>
</dbReference>
<evidence type="ECO:0000313" key="2">
    <source>
        <dbReference type="EMBL" id="MBC3803331.1"/>
    </source>
</evidence>
<dbReference type="PANTHER" id="PTHR30383:SF5">
    <property type="entry name" value="SGNH HYDROLASE-TYPE ESTERASE DOMAIN-CONTAINING PROTEIN"/>
    <property type="match status" value="1"/>
</dbReference>
<sequence length="195" mass="22145">MKMICFGDSLTFGYQVTRAEKWHVIAEKKTGIQMVNRGVNGDTTEGMLSRIKQQVFDAKPDGVILMGGYNDIFFNRSWDRAAQNMRTMVDQSRANNIQVFVAIPPPIHLPVAFKEGGELIDFEKSAVMIEAYCQWLRAFTAANRIPTVDFRTDIDWADEDLYLDGIHQSPAGHQRMADRLIALLVPRLRCQAHLT</sequence>
<gene>
    <name evidence="2" type="ORF">GH808_02590</name>
</gene>
<dbReference type="SUPFAM" id="SSF52266">
    <property type="entry name" value="SGNH hydrolase"/>
    <property type="match status" value="1"/>
</dbReference>
<dbReference type="Gene3D" id="3.40.50.1110">
    <property type="entry name" value="SGNH hydrolase"/>
    <property type="match status" value="1"/>
</dbReference>
<proteinExistence type="predicted"/>
<comment type="caution">
    <text evidence="2">The sequence shown here is derived from an EMBL/GenBank/DDBJ whole genome shotgun (WGS) entry which is preliminary data.</text>
</comment>
<dbReference type="EMBL" id="WJBC01000002">
    <property type="protein sequence ID" value="MBC3803331.1"/>
    <property type="molecule type" value="Genomic_DNA"/>
</dbReference>
<reference evidence="2 3" key="1">
    <citation type="journal article" date="2020" name="mSystems">
        <title>Defining Genomic and Predicted Metabolic Features of the Acetobacterium Genus.</title>
        <authorList>
            <person name="Ross D.E."/>
            <person name="Marshall C.W."/>
            <person name="Gulliver D."/>
            <person name="May H.D."/>
            <person name="Norman R.S."/>
        </authorList>
    </citation>
    <scope>NUCLEOTIDE SEQUENCE [LARGE SCALE GENOMIC DNA]</scope>
    <source>
        <strain evidence="2 3">DSM 8238</strain>
    </source>
</reference>
<dbReference type="InterPro" id="IPR013830">
    <property type="entry name" value="SGNH_hydro"/>
</dbReference>